<feature type="compositionally biased region" description="Polar residues" evidence="1">
    <location>
        <begin position="49"/>
        <end position="60"/>
    </location>
</feature>
<accession>A0A8T0RBZ3</accession>
<evidence type="ECO:0000256" key="1">
    <source>
        <dbReference type="SAM" id="MobiDB-lite"/>
    </source>
</evidence>
<dbReference type="Proteomes" id="UP000823388">
    <property type="component" value="Chromosome 6K"/>
</dbReference>
<proteinExistence type="predicted"/>
<comment type="caution">
    <text evidence="2">The sequence shown here is derived from an EMBL/GenBank/DDBJ whole genome shotgun (WGS) entry which is preliminary data.</text>
</comment>
<gene>
    <name evidence="2" type="ORF">PVAP13_6KG150812</name>
</gene>
<organism evidence="2 3">
    <name type="scientific">Panicum virgatum</name>
    <name type="common">Blackwell switchgrass</name>
    <dbReference type="NCBI Taxonomy" id="38727"/>
    <lineage>
        <taxon>Eukaryota</taxon>
        <taxon>Viridiplantae</taxon>
        <taxon>Streptophyta</taxon>
        <taxon>Embryophyta</taxon>
        <taxon>Tracheophyta</taxon>
        <taxon>Spermatophyta</taxon>
        <taxon>Magnoliopsida</taxon>
        <taxon>Liliopsida</taxon>
        <taxon>Poales</taxon>
        <taxon>Poaceae</taxon>
        <taxon>PACMAD clade</taxon>
        <taxon>Panicoideae</taxon>
        <taxon>Panicodae</taxon>
        <taxon>Paniceae</taxon>
        <taxon>Panicinae</taxon>
        <taxon>Panicum</taxon>
        <taxon>Panicum sect. Hiantes</taxon>
    </lineage>
</organism>
<keyword evidence="3" id="KW-1185">Reference proteome</keyword>
<dbReference type="EMBL" id="CM029047">
    <property type="protein sequence ID" value="KAG2582994.1"/>
    <property type="molecule type" value="Genomic_DNA"/>
</dbReference>
<name>A0A8T0RBZ3_PANVG</name>
<evidence type="ECO:0000313" key="2">
    <source>
        <dbReference type="EMBL" id="KAG2582994.1"/>
    </source>
</evidence>
<dbReference type="AlphaFoldDB" id="A0A8T0RBZ3"/>
<evidence type="ECO:0000313" key="3">
    <source>
        <dbReference type="Proteomes" id="UP000823388"/>
    </source>
</evidence>
<feature type="region of interest" description="Disordered" evidence="1">
    <location>
        <begin position="27"/>
        <end position="60"/>
    </location>
</feature>
<sequence>MQSIFNIFFSYKIFSRKHVLPQVNACQEKKERKAPASAAAGNKVGRPLTKSSQGENSPTT</sequence>
<protein>
    <submittedName>
        <fullName evidence="2">Uncharacterized protein</fullName>
    </submittedName>
</protein>
<reference evidence="2" key="1">
    <citation type="submission" date="2020-05" db="EMBL/GenBank/DDBJ databases">
        <title>WGS assembly of Panicum virgatum.</title>
        <authorList>
            <person name="Lovell J.T."/>
            <person name="Jenkins J."/>
            <person name="Shu S."/>
            <person name="Juenger T.E."/>
            <person name="Schmutz J."/>
        </authorList>
    </citation>
    <scope>NUCLEOTIDE SEQUENCE</scope>
    <source>
        <strain evidence="2">AP13</strain>
    </source>
</reference>